<gene>
    <name evidence="2" type="ORF">GMA92_10830</name>
</gene>
<feature type="domain" description="Methyltransferase small" evidence="1">
    <location>
        <begin position="48"/>
        <end position="173"/>
    </location>
</feature>
<dbReference type="GO" id="GO:0008168">
    <property type="term" value="F:methyltransferase activity"/>
    <property type="evidence" value="ECO:0007669"/>
    <property type="project" value="UniProtKB-KW"/>
</dbReference>
<comment type="caution">
    <text evidence="2">The sequence shown here is derived from an EMBL/GenBank/DDBJ whole genome shotgun (WGS) entry which is preliminary data.</text>
</comment>
<dbReference type="RefSeq" id="WP_006783717.1">
    <property type="nucleotide sequence ID" value="NZ_CABJBH010000001.1"/>
</dbReference>
<accession>A0A9X4XHJ4</accession>
<dbReference type="EMBL" id="WMQE01000025">
    <property type="protein sequence ID" value="MTK21910.1"/>
    <property type="molecule type" value="Genomic_DNA"/>
</dbReference>
<dbReference type="InterPro" id="IPR007848">
    <property type="entry name" value="Small_mtfrase_dom"/>
</dbReference>
<evidence type="ECO:0000259" key="1">
    <source>
        <dbReference type="Pfam" id="PF05175"/>
    </source>
</evidence>
<organism evidence="2 3">
    <name type="scientific">Turicibacter sanguinis</name>
    <dbReference type="NCBI Taxonomy" id="154288"/>
    <lineage>
        <taxon>Bacteria</taxon>
        <taxon>Bacillati</taxon>
        <taxon>Bacillota</taxon>
        <taxon>Erysipelotrichia</taxon>
        <taxon>Erysipelotrichales</taxon>
        <taxon>Turicibacteraceae</taxon>
        <taxon>Turicibacter</taxon>
    </lineage>
</organism>
<dbReference type="SUPFAM" id="SSF53335">
    <property type="entry name" value="S-adenosyl-L-methionine-dependent methyltransferases"/>
    <property type="match status" value="1"/>
</dbReference>
<sequence length="254" mass="28814">MQKFLKENEVLNDLLGYDGLKIIQNPEMFNFSLDSTLLGDYPTINKGVKSIVDLCTGNAPVPLFLSLRSKAHITGVEIQDMSYDLATRNVAVNGLEDRITIVKGDLKGIHEQLGKYAHDVVTCNPPYFKVNPDSNLNKNDYLTIARHEVLATLDDVVKEASLLLKHGGRFAMVHRPDRLVDIIETFRKYKIEPKRMRLVYPRINREANVLLIEGIKGGNPGNLRIDQPLFVYENETSLNYSQEILDLFMLGKKE</sequence>
<dbReference type="Proteomes" id="UP000487649">
    <property type="component" value="Unassembled WGS sequence"/>
</dbReference>
<dbReference type="Gene3D" id="3.40.50.150">
    <property type="entry name" value="Vaccinia Virus protein VP39"/>
    <property type="match status" value="1"/>
</dbReference>
<dbReference type="InterPro" id="IPR050210">
    <property type="entry name" value="tRNA_Adenine-N(6)_MTase"/>
</dbReference>
<dbReference type="PANTHER" id="PTHR47739">
    <property type="entry name" value="TRNA1(VAL) (ADENINE(37)-N6)-METHYLTRANSFERASE"/>
    <property type="match status" value="1"/>
</dbReference>
<dbReference type="CDD" id="cd02440">
    <property type="entry name" value="AdoMet_MTases"/>
    <property type="match status" value="1"/>
</dbReference>
<keyword evidence="2" id="KW-0808">Transferase</keyword>
<dbReference type="InterPro" id="IPR029063">
    <property type="entry name" value="SAM-dependent_MTases_sf"/>
</dbReference>
<evidence type="ECO:0000313" key="2">
    <source>
        <dbReference type="EMBL" id="MTK21910.1"/>
    </source>
</evidence>
<keyword evidence="2" id="KW-0489">Methyltransferase</keyword>
<dbReference type="Pfam" id="PF05175">
    <property type="entry name" value="MTS"/>
    <property type="match status" value="1"/>
</dbReference>
<proteinExistence type="predicted"/>
<evidence type="ECO:0000313" key="3">
    <source>
        <dbReference type="Proteomes" id="UP000487649"/>
    </source>
</evidence>
<dbReference type="AlphaFoldDB" id="A0A9X4XHJ4"/>
<dbReference type="PANTHER" id="PTHR47739:SF1">
    <property type="entry name" value="TRNA1(VAL) (ADENINE(37)-N6)-METHYLTRANSFERASE"/>
    <property type="match status" value="1"/>
</dbReference>
<reference evidence="2 3" key="1">
    <citation type="journal article" date="2019" name="Nat. Med.">
        <title>A library of human gut bacterial isolates paired with longitudinal multiomics data enables mechanistic microbiome research.</title>
        <authorList>
            <person name="Poyet M."/>
            <person name="Groussin M."/>
            <person name="Gibbons S.M."/>
            <person name="Avila-Pacheco J."/>
            <person name="Jiang X."/>
            <person name="Kearney S.M."/>
            <person name="Perrotta A.R."/>
            <person name="Berdy B."/>
            <person name="Zhao S."/>
            <person name="Lieberman T.D."/>
            <person name="Swanson P.K."/>
            <person name="Smith M."/>
            <person name="Roesemann S."/>
            <person name="Alexander J.E."/>
            <person name="Rich S.A."/>
            <person name="Livny J."/>
            <person name="Vlamakis H."/>
            <person name="Clish C."/>
            <person name="Bullock K."/>
            <person name="Deik A."/>
            <person name="Scott J."/>
            <person name="Pierce K.A."/>
            <person name="Xavier R.J."/>
            <person name="Alm E.J."/>
        </authorList>
    </citation>
    <scope>NUCLEOTIDE SEQUENCE [LARGE SCALE GENOMIC DNA]</scope>
    <source>
        <strain evidence="2 3">BIOML-A198</strain>
    </source>
</reference>
<protein>
    <submittedName>
        <fullName evidence="2">Methyltransferase</fullName>
    </submittedName>
</protein>
<dbReference type="GO" id="GO:0032259">
    <property type="term" value="P:methylation"/>
    <property type="evidence" value="ECO:0007669"/>
    <property type="project" value="UniProtKB-KW"/>
</dbReference>
<name>A0A9X4XHJ4_9FIRM</name>